<sequence length="80" mass="8501">MSDVKVPGAATGGRRWTAEWWSRRVRVCREAGEVGMSTAEYAVGTIAACGFAAVLYKIVTSSAVRTALTGVITKALHVPF</sequence>
<keyword evidence="2" id="KW-1185">Reference proteome</keyword>
<protein>
    <submittedName>
        <fullName evidence="1">DUF4244 domain-containing protein</fullName>
    </submittedName>
</protein>
<comment type="caution">
    <text evidence="1">The sequence shown here is derived from an EMBL/GenBank/DDBJ whole genome shotgun (WGS) entry which is preliminary data.</text>
</comment>
<dbReference type="Pfam" id="PF14029">
    <property type="entry name" value="DUF4244"/>
    <property type="match status" value="1"/>
</dbReference>
<dbReference type="RefSeq" id="WP_167985980.1">
    <property type="nucleotide sequence ID" value="NZ_JAATEJ010000027.1"/>
</dbReference>
<evidence type="ECO:0000313" key="1">
    <source>
        <dbReference type="EMBL" id="NJP47132.1"/>
    </source>
</evidence>
<reference evidence="1 2" key="1">
    <citation type="submission" date="2020-03" db="EMBL/GenBank/DDBJ databases">
        <title>WGS of actinomycetes isolated from Thailand.</title>
        <authorList>
            <person name="Thawai C."/>
        </authorList>
    </citation>
    <scope>NUCLEOTIDE SEQUENCE [LARGE SCALE GENOMIC DNA]</scope>
    <source>
        <strain evidence="1 2">PRB2-1</strain>
    </source>
</reference>
<dbReference type="InterPro" id="IPR025338">
    <property type="entry name" value="DUF4244"/>
</dbReference>
<name>A0ABX0ZW17_9ACTN</name>
<organism evidence="1 2">
    <name type="scientific">Actinacidiphila epipremni</name>
    <dbReference type="NCBI Taxonomy" id="2053013"/>
    <lineage>
        <taxon>Bacteria</taxon>
        <taxon>Bacillati</taxon>
        <taxon>Actinomycetota</taxon>
        <taxon>Actinomycetes</taxon>
        <taxon>Kitasatosporales</taxon>
        <taxon>Streptomycetaceae</taxon>
        <taxon>Actinacidiphila</taxon>
    </lineage>
</organism>
<accession>A0ABX0ZW17</accession>
<dbReference type="EMBL" id="JAATEJ010000027">
    <property type="protein sequence ID" value="NJP47132.1"/>
    <property type="molecule type" value="Genomic_DNA"/>
</dbReference>
<gene>
    <name evidence="1" type="ORF">HCN08_27560</name>
</gene>
<proteinExistence type="predicted"/>
<dbReference type="Proteomes" id="UP000734511">
    <property type="component" value="Unassembled WGS sequence"/>
</dbReference>
<evidence type="ECO:0000313" key="2">
    <source>
        <dbReference type="Proteomes" id="UP000734511"/>
    </source>
</evidence>